<feature type="chain" id="PRO_5016610976" evidence="1">
    <location>
        <begin position="22"/>
        <end position="72"/>
    </location>
</feature>
<evidence type="ECO:0000313" key="2">
    <source>
        <dbReference type="EMBL" id="RBI84331.1"/>
    </source>
</evidence>
<evidence type="ECO:0000256" key="1">
    <source>
        <dbReference type="SAM" id="SignalP"/>
    </source>
</evidence>
<gene>
    <name evidence="2" type="ORF">DRV85_12905</name>
</gene>
<keyword evidence="3" id="KW-1185">Reference proteome</keyword>
<keyword evidence="1" id="KW-0732">Signal</keyword>
<dbReference type="OrthoDB" id="7875085at2"/>
<dbReference type="Proteomes" id="UP000253370">
    <property type="component" value="Unassembled WGS sequence"/>
</dbReference>
<dbReference type="AlphaFoldDB" id="A0A365U750"/>
<accession>A0A365U750</accession>
<organism evidence="2 3">
    <name type="scientific">Rhodosalinus halophilus</name>
    <dbReference type="NCBI Taxonomy" id="2259333"/>
    <lineage>
        <taxon>Bacteria</taxon>
        <taxon>Pseudomonadati</taxon>
        <taxon>Pseudomonadota</taxon>
        <taxon>Alphaproteobacteria</taxon>
        <taxon>Rhodobacterales</taxon>
        <taxon>Paracoccaceae</taxon>
        <taxon>Rhodosalinus</taxon>
    </lineage>
</organism>
<proteinExistence type="predicted"/>
<dbReference type="EMBL" id="QNTQ01000011">
    <property type="protein sequence ID" value="RBI84331.1"/>
    <property type="molecule type" value="Genomic_DNA"/>
</dbReference>
<protein>
    <submittedName>
        <fullName evidence="2">Uncharacterized protein</fullName>
    </submittedName>
</protein>
<sequence length="72" mass="7235">MRIARIAAAAGLIAAAAAARAEIVNDVWVGDQSTALERPVFAYPADRNFCPDGLVPVVAGDAIACGTPTAPG</sequence>
<evidence type="ECO:0000313" key="3">
    <source>
        <dbReference type="Proteomes" id="UP000253370"/>
    </source>
</evidence>
<comment type="caution">
    <text evidence="2">The sequence shown here is derived from an EMBL/GenBank/DDBJ whole genome shotgun (WGS) entry which is preliminary data.</text>
</comment>
<reference evidence="2 3" key="1">
    <citation type="submission" date="2018-07" db="EMBL/GenBank/DDBJ databases">
        <title>Rhodosalinus sp. strain E84T genomic sequence and assembly.</title>
        <authorList>
            <person name="Liu Z.-W."/>
            <person name="Lu D.-C."/>
        </authorList>
    </citation>
    <scope>NUCLEOTIDE SEQUENCE [LARGE SCALE GENOMIC DNA]</scope>
    <source>
        <strain evidence="2 3">E84</strain>
    </source>
</reference>
<name>A0A365U750_9RHOB</name>
<feature type="signal peptide" evidence="1">
    <location>
        <begin position="1"/>
        <end position="21"/>
    </location>
</feature>
<dbReference type="RefSeq" id="WP_113289887.1">
    <property type="nucleotide sequence ID" value="NZ_QNTQ01000011.1"/>
</dbReference>